<dbReference type="InterPro" id="IPR013656">
    <property type="entry name" value="PAS_4"/>
</dbReference>
<dbReference type="Gene3D" id="3.30.450.20">
    <property type="entry name" value="PAS domain"/>
    <property type="match status" value="2"/>
</dbReference>
<evidence type="ECO:0000259" key="2">
    <source>
        <dbReference type="PROSITE" id="PS50113"/>
    </source>
</evidence>
<feature type="domain" description="PAS" evidence="1">
    <location>
        <begin position="322"/>
        <end position="395"/>
    </location>
</feature>
<dbReference type="SMART" id="SM00267">
    <property type="entry name" value="GGDEF"/>
    <property type="match status" value="1"/>
</dbReference>
<dbReference type="InterPro" id="IPR000160">
    <property type="entry name" value="GGDEF_dom"/>
</dbReference>
<dbReference type="InterPro" id="IPR012226">
    <property type="entry name" value="Diguanyl_cyclase/Pdiesterase"/>
</dbReference>
<dbReference type="InterPro" id="IPR029016">
    <property type="entry name" value="GAF-like_dom_sf"/>
</dbReference>
<dbReference type="STRING" id="1159017.SAMN02927930_01644"/>
<dbReference type="CDD" id="cd01948">
    <property type="entry name" value="EAL"/>
    <property type="match status" value="1"/>
</dbReference>
<proteinExistence type="predicted"/>
<dbReference type="CDD" id="cd00130">
    <property type="entry name" value="PAS"/>
    <property type="match status" value="2"/>
</dbReference>
<keyword evidence="6" id="KW-1185">Reference proteome</keyword>
<evidence type="ECO:0000259" key="1">
    <source>
        <dbReference type="PROSITE" id="PS50112"/>
    </source>
</evidence>
<dbReference type="EMBL" id="FMXN01000009">
    <property type="protein sequence ID" value="SDB42809.1"/>
    <property type="molecule type" value="Genomic_DNA"/>
</dbReference>
<dbReference type="PROSITE" id="PS50112">
    <property type="entry name" value="PAS"/>
    <property type="match status" value="2"/>
</dbReference>
<evidence type="ECO:0000313" key="5">
    <source>
        <dbReference type="EMBL" id="SDB42809.1"/>
    </source>
</evidence>
<evidence type="ECO:0000259" key="4">
    <source>
        <dbReference type="PROSITE" id="PS50887"/>
    </source>
</evidence>
<dbReference type="SMART" id="SM00065">
    <property type="entry name" value="GAF"/>
    <property type="match status" value="1"/>
</dbReference>
<dbReference type="InterPro" id="IPR003018">
    <property type="entry name" value="GAF"/>
</dbReference>
<feature type="domain" description="PAC" evidence="2">
    <location>
        <begin position="274"/>
        <end position="325"/>
    </location>
</feature>
<dbReference type="InterPro" id="IPR052155">
    <property type="entry name" value="Biofilm_reg_signaling"/>
</dbReference>
<dbReference type="SUPFAM" id="SSF141868">
    <property type="entry name" value="EAL domain-like"/>
    <property type="match status" value="1"/>
</dbReference>
<feature type="domain" description="PAS" evidence="1">
    <location>
        <begin position="202"/>
        <end position="256"/>
    </location>
</feature>
<dbReference type="InterPro" id="IPR000700">
    <property type="entry name" value="PAS-assoc_C"/>
</dbReference>
<feature type="domain" description="PAC" evidence="2">
    <location>
        <begin position="394"/>
        <end position="450"/>
    </location>
</feature>
<dbReference type="Pfam" id="PF00990">
    <property type="entry name" value="GGDEF"/>
    <property type="match status" value="1"/>
</dbReference>
<dbReference type="PROSITE" id="PS50113">
    <property type="entry name" value="PAC"/>
    <property type="match status" value="2"/>
</dbReference>
<name>A0A1G6DCG5_9GAMM</name>
<dbReference type="SUPFAM" id="SSF55073">
    <property type="entry name" value="Nucleotide cyclase"/>
    <property type="match status" value="1"/>
</dbReference>
<organism evidence="5 6">
    <name type="scientific">Pseudidiomarina indica</name>
    <dbReference type="NCBI Taxonomy" id="1159017"/>
    <lineage>
        <taxon>Bacteria</taxon>
        <taxon>Pseudomonadati</taxon>
        <taxon>Pseudomonadota</taxon>
        <taxon>Gammaproteobacteria</taxon>
        <taxon>Alteromonadales</taxon>
        <taxon>Idiomarinaceae</taxon>
        <taxon>Pseudidiomarina</taxon>
    </lineage>
</organism>
<dbReference type="SMART" id="SM00091">
    <property type="entry name" value="PAS"/>
    <property type="match status" value="2"/>
</dbReference>
<dbReference type="PANTHER" id="PTHR44757:SF2">
    <property type="entry name" value="BIOFILM ARCHITECTURE MAINTENANCE PROTEIN MBAA"/>
    <property type="match status" value="1"/>
</dbReference>
<reference evidence="6" key="1">
    <citation type="submission" date="2016-10" db="EMBL/GenBank/DDBJ databases">
        <authorList>
            <person name="Varghese N."/>
            <person name="Submissions S."/>
        </authorList>
    </citation>
    <scope>NUCLEOTIDE SEQUENCE [LARGE SCALE GENOMIC DNA]</scope>
    <source>
        <strain evidence="6">CGMCC 1.10824</strain>
    </source>
</reference>
<gene>
    <name evidence="5" type="ORF">SAMN02927930_01644</name>
</gene>
<dbReference type="PANTHER" id="PTHR44757">
    <property type="entry name" value="DIGUANYLATE CYCLASE DGCP"/>
    <property type="match status" value="1"/>
</dbReference>
<dbReference type="PROSITE" id="PS50887">
    <property type="entry name" value="GGDEF"/>
    <property type="match status" value="1"/>
</dbReference>
<feature type="domain" description="EAL" evidence="3">
    <location>
        <begin position="622"/>
        <end position="872"/>
    </location>
</feature>
<dbReference type="PROSITE" id="PS50883">
    <property type="entry name" value="EAL"/>
    <property type="match status" value="1"/>
</dbReference>
<dbReference type="Proteomes" id="UP000199626">
    <property type="component" value="Unassembled WGS sequence"/>
</dbReference>
<dbReference type="Pfam" id="PF00563">
    <property type="entry name" value="EAL"/>
    <property type="match status" value="1"/>
</dbReference>
<dbReference type="Gene3D" id="3.30.450.40">
    <property type="match status" value="1"/>
</dbReference>
<dbReference type="InterPro" id="IPR001633">
    <property type="entry name" value="EAL_dom"/>
</dbReference>
<dbReference type="InterPro" id="IPR029787">
    <property type="entry name" value="Nucleotide_cyclase"/>
</dbReference>
<dbReference type="InterPro" id="IPR000014">
    <property type="entry name" value="PAS"/>
</dbReference>
<dbReference type="CDD" id="cd01949">
    <property type="entry name" value="GGDEF"/>
    <property type="match status" value="1"/>
</dbReference>
<dbReference type="NCBIfam" id="TIGR00254">
    <property type="entry name" value="GGDEF"/>
    <property type="match status" value="1"/>
</dbReference>
<evidence type="ECO:0000313" key="6">
    <source>
        <dbReference type="Proteomes" id="UP000199626"/>
    </source>
</evidence>
<dbReference type="SUPFAM" id="SSF55785">
    <property type="entry name" value="PYP-like sensor domain (PAS domain)"/>
    <property type="match status" value="2"/>
</dbReference>
<dbReference type="Pfam" id="PF08448">
    <property type="entry name" value="PAS_4"/>
    <property type="match status" value="1"/>
</dbReference>
<accession>A0A1G6DCG5</accession>
<dbReference type="InterPro" id="IPR043128">
    <property type="entry name" value="Rev_trsase/Diguanyl_cyclase"/>
</dbReference>
<sequence>MGLATVLILALGIALIFWQRARHQAEYLQAFIDAEYDTLSSLVKNHPLATKLADICALVERQIPGCYASVLIADPQGRTLNAIAVKSLPTYYTDALQNIPIAVGEGACGSAAALREPVIITDTQQDPRFHDYRELITELNLNAAWSYPVFSPFDRRLLATFALYSVQSRDPTSEEERLITRSCDLVSLVIAQHQERYERLWSEQQTRSLFQQNPEAVFTLDLDGTITSANHASAKLVDMPLSEIAGQHYELFLMEDDKERAGQHFAAAKRGEPQHYTVRVVDSHGAMKRLEITNIPMIIDGEIVGVYGISKDITQQSEVEERLQILNRSVEASTNGIVICDARADDYPIIYTNPAFTAITGYTFAEVEGRNMRLLHGPETDPKTIDKIYLALEKQREIRCVIRNYRKTGEAFWNELFISPVSDSSGVITHFVGLHNDISERVEREAELAYNAAHDVLTGLPNRTSLERFLQQAMSADTDQRIYVLFIDLDGFKPVNDSLGHEWGDQVLVETAARIRRVVPAADMLARFGGDEFVAVIQTATDDETVVQLAQTILQQFERPFCNGDAEVSLSAAVGIASSAIAVNKPVELVQYADVAMYEAKRRGSNTYQWFTPDLEADSQHQLMLRSQLQEAIQKHQFRVFYQPIVSPDKTVVAVEALVRWLHPERGWMAPNDFIPLAERTGQIVPIGTWVLEQVCRDMPQLRAVGVPHISVNFSPMQFYRDDFIETVTGYVEQYGIAPGELTAEITENVLLRDANHAIRMMNELRKLGLAIALDDFGTGFTSLSYLNMIPAQKLKLDREFVHQIHQNPRNGAITRGILAIAAELDITVIAEGVESPAELDYLQSYGCNYLQGYLFCEPLALTDLLVWLDHK</sequence>
<dbReference type="Gene3D" id="3.30.70.270">
    <property type="match status" value="1"/>
</dbReference>
<dbReference type="InterPro" id="IPR035919">
    <property type="entry name" value="EAL_sf"/>
</dbReference>
<dbReference type="SMART" id="SM00052">
    <property type="entry name" value="EAL"/>
    <property type="match status" value="1"/>
</dbReference>
<dbReference type="SUPFAM" id="SSF55781">
    <property type="entry name" value="GAF domain-like"/>
    <property type="match status" value="1"/>
</dbReference>
<dbReference type="Pfam" id="PF13426">
    <property type="entry name" value="PAS_9"/>
    <property type="match status" value="1"/>
</dbReference>
<feature type="domain" description="GGDEF" evidence="4">
    <location>
        <begin position="480"/>
        <end position="613"/>
    </location>
</feature>
<dbReference type="AlphaFoldDB" id="A0A1G6DCG5"/>
<dbReference type="Gene3D" id="3.20.20.450">
    <property type="entry name" value="EAL domain"/>
    <property type="match status" value="1"/>
</dbReference>
<evidence type="ECO:0000259" key="3">
    <source>
        <dbReference type="PROSITE" id="PS50883"/>
    </source>
</evidence>
<dbReference type="InterPro" id="IPR035965">
    <property type="entry name" value="PAS-like_dom_sf"/>
</dbReference>
<protein>
    <submittedName>
        <fullName evidence="5">PAS domain S-box-containing protein/diguanylate cyclase (GGDEF) domain-containing protein</fullName>
    </submittedName>
</protein>
<dbReference type="InterPro" id="IPR001610">
    <property type="entry name" value="PAC"/>
</dbReference>
<dbReference type="SMART" id="SM00086">
    <property type="entry name" value="PAC"/>
    <property type="match status" value="2"/>
</dbReference>
<dbReference type="PIRSF" id="PIRSF005925">
    <property type="entry name" value="Dos"/>
    <property type="match status" value="1"/>
</dbReference>
<dbReference type="Pfam" id="PF01590">
    <property type="entry name" value="GAF"/>
    <property type="match status" value="1"/>
</dbReference>
<dbReference type="NCBIfam" id="TIGR00229">
    <property type="entry name" value="sensory_box"/>
    <property type="match status" value="2"/>
</dbReference>